<sequence length="37" mass="4236">MRPMREGLPIYSVEHQISRSFHEDLNAFGDCVSNIAD</sequence>
<dbReference type="AlphaFoldDB" id="A0A2P2MF97"/>
<reference evidence="1" key="1">
    <citation type="submission" date="2018-02" db="EMBL/GenBank/DDBJ databases">
        <title>Rhizophora mucronata_Transcriptome.</title>
        <authorList>
            <person name="Meera S.P."/>
            <person name="Sreeshan A."/>
            <person name="Augustine A."/>
        </authorList>
    </citation>
    <scope>NUCLEOTIDE SEQUENCE</scope>
    <source>
        <tissue evidence="1">Leaf</tissue>
    </source>
</reference>
<name>A0A2P2MF97_RHIMU</name>
<proteinExistence type="predicted"/>
<protein>
    <submittedName>
        <fullName evidence="1">Uncharacterized protein</fullName>
    </submittedName>
</protein>
<evidence type="ECO:0000313" key="1">
    <source>
        <dbReference type="EMBL" id="MBX28926.1"/>
    </source>
</evidence>
<organism evidence="1">
    <name type="scientific">Rhizophora mucronata</name>
    <name type="common">Asiatic mangrove</name>
    <dbReference type="NCBI Taxonomy" id="61149"/>
    <lineage>
        <taxon>Eukaryota</taxon>
        <taxon>Viridiplantae</taxon>
        <taxon>Streptophyta</taxon>
        <taxon>Embryophyta</taxon>
        <taxon>Tracheophyta</taxon>
        <taxon>Spermatophyta</taxon>
        <taxon>Magnoliopsida</taxon>
        <taxon>eudicotyledons</taxon>
        <taxon>Gunneridae</taxon>
        <taxon>Pentapetalae</taxon>
        <taxon>rosids</taxon>
        <taxon>fabids</taxon>
        <taxon>Malpighiales</taxon>
        <taxon>Rhizophoraceae</taxon>
        <taxon>Rhizophora</taxon>
    </lineage>
</organism>
<dbReference type="EMBL" id="GGEC01048442">
    <property type="protein sequence ID" value="MBX28926.1"/>
    <property type="molecule type" value="Transcribed_RNA"/>
</dbReference>
<accession>A0A2P2MF97</accession>